<evidence type="ECO:0000256" key="1">
    <source>
        <dbReference type="ARBA" id="ARBA00006479"/>
    </source>
</evidence>
<keyword evidence="3" id="KW-1185">Reference proteome</keyword>
<dbReference type="InterPro" id="IPR043129">
    <property type="entry name" value="ATPase_NBD"/>
</dbReference>
<dbReference type="InterPro" id="IPR036388">
    <property type="entry name" value="WH-like_DNA-bd_sf"/>
</dbReference>
<proteinExistence type="inferred from homology"/>
<dbReference type="EMBL" id="JBHRWW010000026">
    <property type="protein sequence ID" value="MFC3690495.1"/>
    <property type="molecule type" value="Genomic_DNA"/>
</dbReference>
<evidence type="ECO:0000313" key="3">
    <source>
        <dbReference type="Proteomes" id="UP001595685"/>
    </source>
</evidence>
<dbReference type="PANTHER" id="PTHR18964">
    <property type="entry name" value="ROK (REPRESSOR, ORF, KINASE) FAMILY"/>
    <property type="match status" value="1"/>
</dbReference>
<sequence>MLPPGWSSGAGAGAVVALLRDGRPRTRSELVALTGMSRSVVARRVDALLQAGWVTATGGSRSDGGRGPSRIAFDASTGAVLSVLLDTTSARLGVTDLSGRVLAERVVDLEGRDGPEEVLARVVALGRALLARSVGAGARLAGVGLGVPGPVERTTGRPLGPCPTPEWEGFDVAGRLRQDLGPVVAVDSAMNVAVLGERFTGFRGVENLVLVRVGDHIGCGIISGGVLWRGARGGAGDLGHVRVNGSDRVLCGCGSVGCLEAVAGGEAVAARLAARGHDVRTSRDVAALAREGDPDVLTELRVAGRHLGEALADVVGLLNPAVIVVGGALVDPALHLLAGVREVVYGRSSSLATRHLRIVPTGHSEGAGLVGAAVMVIEQLLDPGEVDRSLTWD</sequence>
<dbReference type="RefSeq" id="WP_340291836.1">
    <property type="nucleotide sequence ID" value="NZ_JBBEOI010000051.1"/>
</dbReference>
<dbReference type="PANTHER" id="PTHR18964:SF173">
    <property type="entry name" value="GLUCOKINASE"/>
    <property type="match status" value="1"/>
</dbReference>
<name>A0ABV7WLE6_9MICO</name>
<dbReference type="SUPFAM" id="SSF46785">
    <property type="entry name" value="Winged helix' DNA-binding domain"/>
    <property type="match status" value="1"/>
</dbReference>
<comment type="caution">
    <text evidence="2">The sequence shown here is derived from an EMBL/GenBank/DDBJ whole genome shotgun (WGS) entry which is preliminary data.</text>
</comment>
<reference evidence="3" key="1">
    <citation type="journal article" date="2019" name="Int. J. Syst. Evol. Microbiol.">
        <title>The Global Catalogue of Microorganisms (GCM) 10K type strain sequencing project: providing services to taxonomists for standard genome sequencing and annotation.</title>
        <authorList>
            <consortium name="The Broad Institute Genomics Platform"/>
            <consortium name="The Broad Institute Genome Sequencing Center for Infectious Disease"/>
            <person name="Wu L."/>
            <person name="Ma J."/>
        </authorList>
    </citation>
    <scope>NUCLEOTIDE SEQUENCE [LARGE SCALE GENOMIC DNA]</scope>
    <source>
        <strain evidence="3">NCAIM B.02333</strain>
    </source>
</reference>
<dbReference type="SUPFAM" id="SSF53067">
    <property type="entry name" value="Actin-like ATPase domain"/>
    <property type="match status" value="1"/>
</dbReference>
<organism evidence="2 3">
    <name type="scientific">Aquipuribacter hungaricus</name>
    <dbReference type="NCBI Taxonomy" id="545624"/>
    <lineage>
        <taxon>Bacteria</taxon>
        <taxon>Bacillati</taxon>
        <taxon>Actinomycetota</taxon>
        <taxon>Actinomycetes</taxon>
        <taxon>Micrococcales</taxon>
        <taxon>Intrasporangiaceae</taxon>
        <taxon>Aquipuribacter</taxon>
    </lineage>
</organism>
<protein>
    <submittedName>
        <fullName evidence="2">ROK family protein</fullName>
    </submittedName>
</protein>
<gene>
    <name evidence="2" type="ORF">ACFOLH_19275</name>
</gene>
<dbReference type="InterPro" id="IPR000600">
    <property type="entry name" value="ROK"/>
</dbReference>
<dbReference type="Gene3D" id="1.10.10.10">
    <property type="entry name" value="Winged helix-like DNA-binding domain superfamily/Winged helix DNA-binding domain"/>
    <property type="match status" value="1"/>
</dbReference>
<dbReference type="Pfam" id="PF00480">
    <property type="entry name" value="ROK"/>
    <property type="match status" value="1"/>
</dbReference>
<dbReference type="Gene3D" id="3.30.420.40">
    <property type="match status" value="2"/>
</dbReference>
<evidence type="ECO:0000313" key="2">
    <source>
        <dbReference type="EMBL" id="MFC3690495.1"/>
    </source>
</evidence>
<accession>A0ABV7WLE6</accession>
<dbReference type="InterPro" id="IPR036390">
    <property type="entry name" value="WH_DNA-bd_sf"/>
</dbReference>
<dbReference type="Proteomes" id="UP001595685">
    <property type="component" value="Unassembled WGS sequence"/>
</dbReference>
<comment type="similarity">
    <text evidence="1">Belongs to the ROK (NagC/XylR) family.</text>
</comment>